<proteinExistence type="predicted"/>
<name>A0A4C1Z667_EUMVA</name>
<dbReference type="Proteomes" id="UP000299102">
    <property type="component" value="Unassembled WGS sequence"/>
</dbReference>
<dbReference type="AlphaFoldDB" id="A0A4C1Z667"/>
<organism evidence="1 2">
    <name type="scientific">Eumeta variegata</name>
    <name type="common">Bagworm moth</name>
    <name type="synonym">Eumeta japonica</name>
    <dbReference type="NCBI Taxonomy" id="151549"/>
    <lineage>
        <taxon>Eukaryota</taxon>
        <taxon>Metazoa</taxon>
        <taxon>Ecdysozoa</taxon>
        <taxon>Arthropoda</taxon>
        <taxon>Hexapoda</taxon>
        <taxon>Insecta</taxon>
        <taxon>Pterygota</taxon>
        <taxon>Neoptera</taxon>
        <taxon>Endopterygota</taxon>
        <taxon>Lepidoptera</taxon>
        <taxon>Glossata</taxon>
        <taxon>Ditrysia</taxon>
        <taxon>Tineoidea</taxon>
        <taxon>Psychidae</taxon>
        <taxon>Oiketicinae</taxon>
        <taxon>Eumeta</taxon>
    </lineage>
</organism>
<keyword evidence="2" id="KW-1185">Reference proteome</keyword>
<evidence type="ECO:0000313" key="2">
    <source>
        <dbReference type="Proteomes" id="UP000299102"/>
    </source>
</evidence>
<comment type="caution">
    <text evidence="1">The sequence shown here is derived from an EMBL/GenBank/DDBJ whole genome shotgun (WGS) entry which is preliminary data.</text>
</comment>
<reference evidence="1 2" key="1">
    <citation type="journal article" date="2019" name="Commun. Biol.">
        <title>The bagworm genome reveals a unique fibroin gene that provides high tensile strength.</title>
        <authorList>
            <person name="Kono N."/>
            <person name="Nakamura H."/>
            <person name="Ohtoshi R."/>
            <person name="Tomita M."/>
            <person name="Numata K."/>
            <person name="Arakawa K."/>
        </authorList>
    </citation>
    <scope>NUCLEOTIDE SEQUENCE [LARGE SCALE GENOMIC DNA]</scope>
</reference>
<dbReference type="EMBL" id="BGZK01001617">
    <property type="protein sequence ID" value="GBP83368.1"/>
    <property type="molecule type" value="Genomic_DNA"/>
</dbReference>
<sequence length="103" mass="11417">MIRSYTAKRRRSCGGKRVSFWLQTGENETKEDTKPLCFNYIPKLYTCLHSAGEALVTLQGLRVFMGDSDHGLSTGPCDGSRCGAGDWLYAGLRVRMHASRSAI</sequence>
<protein>
    <submittedName>
        <fullName evidence="1">Uncharacterized protein</fullName>
    </submittedName>
</protein>
<evidence type="ECO:0000313" key="1">
    <source>
        <dbReference type="EMBL" id="GBP83368.1"/>
    </source>
</evidence>
<gene>
    <name evidence="1" type="ORF">EVAR_52985_1</name>
</gene>
<accession>A0A4C1Z667</accession>